<organism evidence="2">
    <name type="scientific">viral metagenome</name>
    <dbReference type="NCBI Taxonomy" id="1070528"/>
    <lineage>
        <taxon>unclassified sequences</taxon>
        <taxon>metagenomes</taxon>
        <taxon>organismal metagenomes</taxon>
    </lineage>
</organism>
<evidence type="ECO:0000313" key="2">
    <source>
        <dbReference type="EMBL" id="QJA74813.1"/>
    </source>
</evidence>
<accession>A0A6M3JXN9</accession>
<proteinExistence type="predicted"/>
<gene>
    <name evidence="2" type="ORF">MM415A01924_0011</name>
    <name evidence="1" type="ORF">MM415B02032_0013</name>
</gene>
<dbReference type="EMBL" id="MT141167">
    <property type="protein sequence ID" value="QJA55580.1"/>
    <property type="molecule type" value="Genomic_DNA"/>
</dbReference>
<name>A0A6M3JXN9_9ZZZZ</name>
<dbReference type="EMBL" id="MT142122">
    <property type="protein sequence ID" value="QJA74813.1"/>
    <property type="molecule type" value="Genomic_DNA"/>
</dbReference>
<protein>
    <submittedName>
        <fullName evidence="2">Uncharacterized protein</fullName>
    </submittedName>
</protein>
<reference evidence="2" key="1">
    <citation type="submission" date="2020-03" db="EMBL/GenBank/DDBJ databases">
        <title>The deep terrestrial virosphere.</title>
        <authorList>
            <person name="Holmfeldt K."/>
            <person name="Nilsson E."/>
            <person name="Simone D."/>
            <person name="Lopez-Fernandez M."/>
            <person name="Wu X."/>
            <person name="de Brujin I."/>
            <person name="Lundin D."/>
            <person name="Andersson A."/>
            <person name="Bertilsson S."/>
            <person name="Dopson M."/>
        </authorList>
    </citation>
    <scope>NUCLEOTIDE SEQUENCE</scope>
    <source>
        <strain evidence="2">MM415A01924</strain>
        <strain evidence="1">MM415B02032</strain>
    </source>
</reference>
<dbReference type="AlphaFoldDB" id="A0A6M3JXN9"/>
<sequence>MEGKLERNFEGQIMCDKCGKVPVYSVANHSNALDTFVGVFFSKRKTWYLCLDCTRNFSALASRGAKK</sequence>
<evidence type="ECO:0000313" key="1">
    <source>
        <dbReference type="EMBL" id="QJA55580.1"/>
    </source>
</evidence>